<dbReference type="Proteomes" id="UP001237207">
    <property type="component" value="Unassembled WGS sequence"/>
</dbReference>
<reference evidence="1" key="1">
    <citation type="submission" date="2023-07" db="EMBL/GenBank/DDBJ databases">
        <title>Genomic Encyclopedia of Type Strains, Phase IV (KMG-IV): sequencing the most valuable type-strain genomes for metagenomic binning, comparative biology and taxonomic classification.</title>
        <authorList>
            <person name="Goeker M."/>
        </authorList>
    </citation>
    <scope>NUCLEOTIDE SEQUENCE</scope>
    <source>
        <strain evidence="1">DSM 23947</strain>
    </source>
</reference>
<evidence type="ECO:0000313" key="1">
    <source>
        <dbReference type="EMBL" id="MDQ0216071.1"/>
    </source>
</evidence>
<dbReference type="NCBIfam" id="TIGR03693">
    <property type="entry name" value="ocin_ThiF_like"/>
    <property type="match status" value="1"/>
</dbReference>
<dbReference type="EMBL" id="JAUSUC010000034">
    <property type="protein sequence ID" value="MDQ0216071.1"/>
    <property type="molecule type" value="Genomic_DNA"/>
</dbReference>
<sequence length="655" mass="74463">MVKITSSMRLKVKRDTFFLPDPSGGVYFRNNLSSFRMEGSSIDQWIEKLLPMFNGENTLGDLTDGLPGPYRDRVFEIAEVLFRNNFVRDVSEDRPHQLADYILEKHASQIEFLESFGDSGAYRFQTYRQSKVLAVGSGPILVSLVSALLESGLPRFHVFIMDTEQTNRHRILELVSHARKTDPEVNVEEVILKEEGMNSWQELVQGYDSILYVSEGSDLEELRILHAVCLDRRKMFIPAICLQQVGLAGPLVKPDSIGCWESAWRRLHKSVLSEEKESPAFSPTAGAMLANVIVFELFKEMTRVEESEQEQHHQIFLLNLETLEGNWHSFIPHPLVAGLATTEWVQDLDFQNERSNSKNKQSDLLLFFSHLTSAESGIFHVWEEGDLHQLPLSQCRVQVVDLLSEGPAELLPEIICSGLTHEEARREAGLAGIEAYVSRFTNTVDTIPEIQKVHHGLIEEKEYIGVGTGETVSECVARGLQSCLEEEMSKKIIDREYSVSRILLREIEDERCLFYFQALKTIKGEPNIGLGEEVSGFPVIWIGTNDGWFRSTGLNMTMALRNALQKSLMYLQNEDTFNKTQPLEVSSVNLEDQERHNLIIPSCEGMTEQGVLTTAMEILERNHKKLSVFKLQLEPLWLEGLEGIYGVLLRKEESR</sequence>
<dbReference type="Gene3D" id="3.40.50.720">
    <property type="entry name" value="NAD(P)-binding Rossmann-like Domain"/>
    <property type="match status" value="1"/>
</dbReference>
<dbReference type="RefSeq" id="WP_307258067.1">
    <property type="nucleotide sequence ID" value="NZ_JAUSUC010000034.1"/>
</dbReference>
<comment type="caution">
    <text evidence="1">The sequence shown here is derived from an EMBL/GenBank/DDBJ whole genome shotgun (WGS) entry which is preliminary data.</text>
</comment>
<keyword evidence="2" id="KW-1185">Reference proteome</keyword>
<gene>
    <name evidence="1" type="ORF">J2S13_002493</name>
</gene>
<organism evidence="1 2">
    <name type="scientific">Oikeobacillus pervagus</name>
    <dbReference type="NCBI Taxonomy" id="1325931"/>
    <lineage>
        <taxon>Bacteria</taxon>
        <taxon>Bacillati</taxon>
        <taxon>Bacillota</taxon>
        <taxon>Bacilli</taxon>
        <taxon>Bacillales</taxon>
        <taxon>Bacillaceae</taxon>
        <taxon>Oikeobacillus</taxon>
    </lineage>
</organism>
<protein>
    <submittedName>
        <fullName evidence="1">Thiazole-containing bacteriocin maturation protein</fullName>
    </submittedName>
</protein>
<dbReference type="InterPro" id="IPR035985">
    <property type="entry name" value="Ubiquitin-activating_enz"/>
</dbReference>
<dbReference type="InterPro" id="IPR022368">
    <property type="entry name" value="Thiazole_bacteriocin_mat_put"/>
</dbReference>
<evidence type="ECO:0000313" key="2">
    <source>
        <dbReference type="Proteomes" id="UP001237207"/>
    </source>
</evidence>
<dbReference type="AlphaFoldDB" id="A0AAJ1T3R2"/>
<name>A0AAJ1T3R2_9BACI</name>
<accession>A0AAJ1T3R2</accession>
<proteinExistence type="predicted"/>
<dbReference type="GO" id="GO:0008641">
    <property type="term" value="F:ubiquitin-like modifier activating enzyme activity"/>
    <property type="evidence" value="ECO:0007669"/>
    <property type="project" value="InterPro"/>
</dbReference>
<dbReference type="SUPFAM" id="SSF69572">
    <property type="entry name" value="Activating enzymes of the ubiquitin-like proteins"/>
    <property type="match status" value="1"/>
</dbReference>